<dbReference type="PANTHER" id="PTHR11236">
    <property type="entry name" value="AMINOBENZOATE/ANTHRANILATE SYNTHASE"/>
    <property type="match status" value="1"/>
</dbReference>
<proteinExistence type="predicted"/>
<sequence length="637" mass="71312">MAEPVRLVYDFAWDGERPKRLVFESPRQVWSVTDVGDVVAAMEAAADCAKNGAWVCGFVTYEAAPAFQSHLPVRRPWAGLPLAWFAAFDEPRVGAKCEWDEQLNPALMIAEQTGAPDGRGISPMWWSGLSRPYRATVEAIRQSIARGEVYQVNVTGRSQFRGLLVSELAYEDLRRSQRAKYAAWLRLESWDIVSVSPELFYQRCGKAIVTRPMKGTSPRGRAETEDAVHRVNLERSEKERAENLMIVDLLRNDLGQIAEPGSVKVEKLFDIEAYPTVWQMTSTITATLRDEIDTVDIFRALFPCGSVTGAPKAAAMEAIVKAETSPRGVYCGAIGLWTPDHQELWSVAIRTLLGRRDRATWVYGTGSGVTWDSVPQREEAEVILKAAVLRRAGVASFLELLETMRLHEGAWFLYQEHRARVLASARTFGIPLCPEALDQALSACAASHSEGTWRVRVRVTLSGDVVCETAPFDGSGFVATIREAIRQGDRRALAISPQAVDRRWIWLYHKTTDREFYERIRSGAPGAWDVLLYNEDGELTEGTFGNIAYELENVWYTPPVECGLLPGTLRSRLIRDGELRERALHLNEIDRVTRWCWLNGLRGVTEVLVDGMPARDGQASDWAVNRGARIEGRGSRD</sequence>
<dbReference type="Gene3D" id="3.30.470.10">
    <property type="match status" value="1"/>
</dbReference>
<dbReference type="Pfam" id="PF00425">
    <property type="entry name" value="Chorismate_bind"/>
    <property type="match status" value="1"/>
</dbReference>
<dbReference type="GO" id="GO:0046820">
    <property type="term" value="F:4-amino-4-deoxychorismate synthase activity"/>
    <property type="evidence" value="ECO:0007669"/>
    <property type="project" value="UniProtKB-EC"/>
</dbReference>
<dbReference type="PRINTS" id="PR00095">
    <property type="entry name" value="ANTSNTHASEI"/>
</dbReference>
<name>A0ABS0EZ20_9BACL</name>
<dbReference type="Gene3D" id="3.20.10.10">
    <property type="entry name" value="D-amino Acid Aminotransferase, subunit A, domain 2"/>
    <property type="match status" value="1"/>
</dbReference>
<dbReference type="InterPro" id="IPR043131">
    <property type="entry name" value="BCAT-like_N"/>
</dbReference>
<accession>A0ABS0EZ20</accession>
<dbReference type="InterPro" id="IPR015890">
    <property type="entry name" value="Chorismate_C"/>
</dbReference>
<dbReference type="Proteomes" id="UP000642910">
    <property type="component" value="Unassembled WGS sequence"/>
</dbReference>
<dbReference type="InterPro" id="IPR019999">
    <property type="entry name" value="Anth_synth_I-like"/>
</dbReference>
<keyword evidence="2" id="KW-0032">Aminotransferase</keyword>
<dbReference type="EC" id="2.6.1.85" evidence="2"/>
<dbReference type="InterPro" id="IPR043132">
    <property type="entry name" value="BCAT-like_C"/>
</dbReference>
<gene>
    <name evidence="2" type="primary">pabB</name>
    <name evidence="2" type="ORF">IW967_00255</name>
</gene>
<feature type="domain" description="Chorismate-utilising enzyme C-terminal" evidence="1">
    <location>
        <begin position="132"/>
        <end position="385"/>
    </location>
</feature>
<dbReference type="InterPro" id="IPR001544">
    <property type="entry name" value="Aminotrans_IV"/>
</dbReference>
<reference evidence="2 3" key="1">
    <citation type="submission" date="2020-11" db="EMBL/GenBank/DDBJ databases">
        <title>Genomic insight of Alicyclobacillus mali FL 18 reveals a new arsenic-resistant strain, with potential in environmental biotechnology.</title>
        <authorList>
            <person name="Fiorentino G."/>
            <person name="Gallo G."/>
            <person name="Aulitto M."/>
        </authorList>
    </citation>
    <scope>NUCLEOTIDE SEQUENCE [LARGE SCALE GENOMIC DNA]</scope>
    <source>
        <strain evidence="2 3">FL 18</strain>
    </source>
</reference>
<evidence type="ECO:0000313" key="3">
    <source>
        <dbReference type="Proteomes" id="UP000642910"/>
    </source>
</evidence>
<dbReference type="Pfam" id="PF01063">
    <property type="entry name" value="Aminotran_4"/>
    <property type="match status" value="1"/>
</dbReference>
<keyword evidence="2" id="KW-0808">Transferase</keyword>
<protein>
    <submittedName>
        <fullName evidence="2">Aminodeoxychorismate synthase component I</fullName>
        <ecNumber evidence="2">2.6.1.85</ecNumber>
    </submittedName>
</protein>
<dbReference type="SUPFAM" id="SSF56322">
    <property type="entry name" value="ADC synthase"/>
    <property type="match status" value="1"/>
</dbReference>
<evidence type="ECO:0000259" key="1">
    <source>
        <dbReference type="Pfam" id="PF00425"/>
    </source>
</evidence>
<keyword evidence="3" id="KW-1185">Reference proteome</keyword>
<comment type="caution">
    <text evidence="2">The sequence shown here is derived from an EMBL/GenBank/DDBJ whole genome shotgun (WGS) entry which is preliminary data.</text>
</comment>
<dbReference type="InterPro" id="IPR005801">
    <property type="entry name" value="ADC_synthase"/>
</dbReference>
<dbReference type="NCBIfam" id="TIGR00553">
    <property type="entry name" value="pabB"/>
    <property type="match status" value="1"/>
</dbReference>
<evidence type="ECO:0000313" key="2">
    <source>
        <dbReference type="EMBL" id="MBF8376329.1"/>
    </source>
</evidence>
<dbReference type="Gene3D" id="3.60.120.10">
    <property type="entry name" value="Anthranilate synthase"/>
    <property type="match status" value="1"/>
</dbReference>
<dbReference type="InterPro" id="IPR036038">
    <property type="entry name" value="Aminotransferase-like"/>
</dbReference>
<dbReference type="InterPro" id="IPR005802">
    <property type="entry name" value="ADC_synth_comp_1"/>
</dbReference>
<dbReference type="PANTHER" id="PTHR11236:SF50">
    <property type="entry name" value="AMINODEOXYCHORISMATE SYNTHASE COMPONENT 1"/>
    <property type="match status" value="1"/>
</dbReference>
<dbReference type="SUPFAM" id="SSF56752">
    <property type="entry name" value="D-aminoacid aminotransferase-like PLP-dependent enzymes"/>
    <property type="match status" value="1"/>
</dbReference>
<dbReference type="RefSeq" id="WP_067848429.1">
    <property type="nucleotide sequence ID" value="NZ_JADPKZ010000009.1"/>
</dbReference>
<organism evidence="2 3">
    <name type="scientific">Alicyclobacillus mali</name>
    <name type="common">ex Roth et al. 2021</name>
    <dbReference type="NCBI Taxonomy" id="1123961"/>
    <lineage>
        <taxon>Bacteria</taxon>
        <taxon>Bacillati</taxon>
        <taxon>Bacillota</taxon>
        <taxon>Bacilli</taxon>
        <taxon>Bacillales</taxon>
        <taxon>Alicyclobacillaceae</taxon>
        <taxon>Alicyclobacillus</taxon>
    </lineage>
</organism>
<dbReference type="EMBL" id="JADPKZ010000009">
    <property type="protein sequence ID" value="MBF8376329.1"/>
    <property type="molecule type" value="Genomic_DNA"/>
</dbReference>